<sequence>MLGRGLVALSEHFCAQGWRRVMGRSEVRAMSTVVQGTYQAPHTQITDPEHAMKYPEYYKERVQYTLEDYTPMPTYQSHLTLPNTHPDTRTGIYISLAASKALYYGFSRVYVNALIASMSASAETLALGTVEVDISSFEPGTTTTVKWRGKPVFFKHRTPQEIELARREDNAEMRDPQPDADRVIRDNMLVVVGICTHLGCVPIPNAGEHEGGFFCPCHGSHYDVSGRIRKGPAPLNLEVPTYRFTDESTILVG</sequence>
<keyword evidence="5" id="KW-0479">Metal-binding</keyword>
<dbReference type="GO" id="GO:0051537">
    <property type="term" value="F:2 iron, 2 sulfur cluster binding"/>
    <property type="evidence" value="ECO:0007669"/>
    <property type="project" value="UniProtKB-KW"/>
</dbReference>
<dbReference type="FunFam" id="2.102.10.10:FF:000001">
    <property type="entry name" value="Cytochrome b-c1 complex subunit Rieske, mitochondrial"/>
    <property type="match status" value="1"/>
</dbReference>
<keyword evidence="8" id="KW-0411">Iron-sulfur</keyword>
<proteinExistence type="inferred from homology"/>
<evidence type="ECO:0000256" key="10">
    <source>
        <dbReference type="ARBA" id="ARBA00023157"/>
    </source>
</evidence>
<evidence type="ECO:0000256" key="8">
    <source>
        <dbReference type="ARBA" id="ARBA00023014"/>
    </source>
</evidence>
<evidence type="ECO:0000256" key="5">
    <source>
        <dbReference type="ARBA" id="ARBA00022723"/>
    </source>
</evidence>
<feature type="domain" description="Rieske" evidence="13">
    <location>
        <begin position="159"/>
        <end position="251"/>
    </location>
</feature>
<evidence type="ECO:0000256" key="11">
    <source>
        <dbReference type="RuleBase" id="RU004494"/>
    </source>
</evidence>
<dbReference type="AlphaFoldDB" id="A0A0A9WB39"/>
<reference evidence="15" key="3">
    <citation type="journal article" date="2016" name="Gigascience">
        <title>De novo construction of an expanded transcriptome assembly for the western tarnished plant bug, Lygus hesperus.</title>
        <authorList>
            <person name="Tassone E.E."/>
            <person name="Geib S.M."/>
            <person name="Hall B."/>
            <person name="Fabrick J.A."/>
            <person name="Brent C.S."/>
            <person name="Hull J.J."/>
        </authorList>
    </citation>
    <scope>NUCLEOTIDE SEQUENCE</scope>
</reference>
<keyword evidence="10" id="KW-1015">Disulfide bond</keyword>
<dbReference type="SUPFAM" id="SSF50022">
    <property type="entry name" value="ISP domain"/>
    <property type="match status" value="1"/>
</dbReference>
<dbReference type="GO" id="GO:0046872">
    <property type="term" value="F:metal ion binding"/>
    <property type="evidence" value="ECO:0007669"/>
    <property type="project" value="UniProtKB-KW"/>
</dbReference>
<evidence type="ECO:0000256" key="1">
    <source>
        <dbReference type="ARBA" id="ARBA00004167"/>
    </source>
</evidence>
<comment type="miscellaneous">
    <text evidence="11">The Rieske protein is a high potential 2Fe-2S protein.</text>
</comment>
<dbReference type="PROSITE" id="PS51296">
    <property type="entry name" value="RIESKE"/>
    <property type="match status" value="1"/>
</dbReference>
<evidence type="ECO:0000259" key="13">
    <source>
        <dbReference type="PROSITE" id="PS51296"/>
    </source>
</evidence>
<dbReference type="GO" id="GO:0005743">
    <property type="term" value="C:mitochondrial inner membrane"/>
    <property type="evidence" value="ECO:0007669"/>
    <property type="project" value="UniProtKB-SubCell"/>
</dbReference>
<evidence type="ECO:0000256" key="2">
    <source>
        <dbReference type="ARBA" id="ARBA00010651"/>
    </source>
</evidence>
<evidence type="ECO:0000313" key="15">
    <source>
        <dbReference type="EMBL" id="JAQ08940.1"/>
    </source>
</evidence>
<dbReference type="SUPFAM" id="SSF81502">
    <property type="entry name" value="ISP transmembrane anchor"/>
    <property type="match status" value="1"/>
</dbReference>
<dbReference type="InterPro" id="IPR005805">
    <property type="entry name" value="Rieske_Fe-S_prot_C"/>
</dbReference>
<dbReference type="GO" id="GO:0008121">
    <property type="term" value="F:quinol-cytochrome-c reductase activity"/>
    <property type="evidence" value="ECO:0007669"/>
    <property type="project" value="UniProtKB-EC"/>
</dbReference>
<reference evidence="14" key="2">
    <citation type="submission" date="2014-07" db="EMBL/GenBank/DDBJ databases">
        <authorList>
            <person name="Hull J."/>
        </authorList>
    </citation>
    <scope>NUCLEOTIDE SEQUENCE</scope>
</reference>
<dbReference type="Pfam" id="PF00355">
    <property type="entry name" value="Rieske"/>
    <property type="match status" value="1"/>
</dbReference>
<dbReference type="InterPro" id="IPR036922">
    <property type="entry name" value="Rieske_2Fe-2S_sf"/>
</dbReference>
<dbReference type="CDD" id="cd03470">
    <property type="entry name" value="Rieske_cytochrome_bc1"/>
    <property type="match status" value="1"/>
</dbReference>
<organism evidence="14">
    <name type="scientific">Lygus hesperus</name>
    <name type="common">Western plant bug</name>
    <dbReference type="NCBI Taxonomy" id="30085"/>
    <lineage>
        <taxon>Eukaryota</taxon>
        <taxon>Metazoa</taxon>
        <taxon>Ecdysozoa</taxon>
        <taxon>Arthropoda</taxon>
        <taxon>Hexapoda</taxon>
        <taxon>Insecta</taxon>
        <taxon>Pterygota</taxon>
        <taxon>Neoptera</taxon>
        <taxon>Paraneoptera</taxon>
        <taxon>Hemiptera</taxon>
        <taxon>Heteroptera</taxon>
        <taxon>Panheteroptera</taxon>
        <taxon>Cimicomorpha</taxon>
        <taxon>Miridae</taxon>
        <taxon>Mirini</taxon>
        <taxon>Lygus</taxon>
    </lineage>
</organism>
<protein>
    <recommendedName>
        <fullName evidence="11">Cytochrome b-c1 complex subunit Rieske, mitochondrial</fullName>
        <ecNumber evidence="11">7.1.1.8</ecNumber>
    </recommendedName>
</protein>
<keyword evidence="3" id="KW-0812">Transmembrane</keyword>
<name>A0A0A9WB39_LYGHE</name>
<dbReference type="PANTHER" id="PTHR10134">
    <property type="entry name" value="CYTOCHROME B-C1 COMPLEX SUBUNIT RIESKE, MITOCHONDRIAL"/>
    <property type="match status" value="1"/>
</dbReference>
<comment type="similarity">
    <text evidence="2">Belongs to the Rieske iron-sulfur protein family.</text>
</comment>
<keyword evidence="12" id="KW-0679">Respiratory chain</keyword>
<evidence type="ECO:0000256" key="12">
    <source>
        <dbReference type="RuleBase" id="RU004495"/>
    </source>
</evidence>
<comment type="cofactor">
    <cofactor evidence="11">
        <name>[2Fe-2S] cluster</name>
        <dbReference type="ChEBI" id="CHEBI:190135"/>
    </cofactor>
    <text evidence="11">Binds 1 [2Fe-2S] cluster per subunit.</text>
</comment>
<dbReference type="InterPro" id="IPR014349">
    <property type="entry name" value="Rieske_Fe-S_prot"/>
</dbReference>
<keyword evidence="4" id="KW-0001">2Fe-2S</keyword>
<dbReference type="EC" id="7.1.1.8" evidence="11"/>
<evidence type="ECO:0000256" key="6">
    <source>
        <dbReference type="ARBA" id="ARBA00022989"/>
    </source>
</evidence>
<keyword evidence="11" id="KW-0813">Transport</keyword>
<dbReference type="Gene3D" id="2.102.10.10">
    <property type="entry name" value="Rieske [2Fe-2S] iron-sulphur domain"/>
    <property type="match status" value="1"/>
</dbReference>
<evidence type="ECO:0000256" key="7">
    <source>
        <dbReference type="ARBA" id="ARBA00023004"/>
    </source>
</evidence>
<keyword evidence="7" id="KW-0408">Iron</keyword>
<dbReference type="PRINTS" id="PR00162">
    <property type="entry name" value="RIESKE"/>
</dbReference>
<keyword evidence="6" id="KW-1133">Transmembrane helix</keyword>
<evidence type="ECO:0000313" key="14">
    <source>
        <dbReference type="EMBL" id="JAG04596.1"/>
    </source>
</evidence>
<evidence type="ECO:0000256" key="9">
    <source>
        <dbReference type="ARBA" id="ARBA00023136"/>
    </source>
</evidence>
<gene>
    <name evidence="14" type="primary">UCRI5</name>
    <name evidence="14" type="ORF">CM83_2768</name>
    <name evidence="15" type="ORF">g.96101</name>
</gene>
<comment type="catalytic activity">
    <reaction evidence="11">
        <text>a quinol + 2 Fe(III)-[cytochrome c](out) = a quinone + 2 Fe(II)-[cytochrome c](out) + 2 H(+)(out)</text>
        <dbReference type="Rhea" id="RHEA:11484"/>
        <dbReference type="Rhea" id="RHEA-COMP:10350"/>
        <dbReference type="Rhea" id="RHEA-COMP:14399"/>
        <dbReference type="ChEBI" id="CHEBI:15378"/>
        <dbReference type="ChEBI" id="CHEBI:24646"/>
        <dbReference type="ChEBI" id="CHEBI:29033"/>
        <dbReference type="ChEBI" id="CHEBI:29034"/>
        <dbReference type="ChEBI" id="CHEBI:132124"/>
        <dbReference type="EC" id="7.1.1.8"/>
    </reaction>
</comment>
<keyword evidence="12" id="KW-0496">Mitochondrion</keyword>
<dbReference type="InterPro" id="IPR006317">
    <property type="entry name" value="Ubiquinol_cyt_c_Rdtase_Fe-S-su"/>
</dbReference>
<dbReference type="EMBL" id="GDHC01009689">
    <property type="protein sequence ID" value="JAQ08940.1"/>
    <property type="molecule type" value="Transcribed_RNA"/>
</dbReference>
<evidence type="ECO:0000256" key="3">
    <source>
        <dbReference type="ARBA" id="ARBA00022692"/>
    </source>
</evidence>
<accession>A0A0A9WB39</accession>
<keyword evidence="9" id="KW-0472">Membrane</keyword>
<keyword evidence="11" id="KW-0249">Electron transport</keyword>
<evidence type="ECO:0000256" key="4">
    <source>
        <dbReference type="ARBA" id="ARBA00022714"/>
    </source>
</evidence>
<dbReference type="EMBL" id="GBHO01039008">
    <property type="protein sequence ID" value="JAG04596.1"/>
    <property type="molecule type" value="Transcribed_RNA"/>
</dbReference>
<reference evidence="14" key="1">
    <citation type="journal article" date="2014" name="PLoS ONE">
        <title>Transcriptome-Based Identification of ABC Transporters in the Western Tarnished Plant Bug Lygus hesperus.</title>
        <authorList>
            <person name="Hull J.J."/>
            <person name="Chaney K."/>
            <person name="Geib S.M."/>
            <person name="Fabrick J.A."/>
            <person name="Brent C.S."/>
            <person name="Walsh D."/>
            <person name="Lavine L.C."/>
        </authorList>
    </citation>
    <scope>NUCLEOTIDE SEQUENCE</scope>
</reference>
<dbReference type="NCBIfam" id="TIGR01416">
    <property type="entry name" value="Rieske_proteo"/>
    <property type="match status" value="1"/>
</dbReference>
<dbReference type="InterPro" id="IPR017941">
    <property type="entry name" value="Rieske_2Fe-2S"/>
</dbReference>
<comment type="subcellular location">
    <subcellularLocation>
        <location evidence="1">Membrane</location>
        <topology evidence="1">Single-pass membrane protein</topology>
    </subcellularLocation>
    <subcellularLocation>
        <location evidence="12">Mitochondrion inner membrane</location>
    </subcellularLocation>
</comment>